<organism evidence="3 4">
    <name type="scientific">Pseudomonas typographi</name>
    <dbReference type="NCBI Taxonomy" id="2715964"/>
    <lineage>
        <taxon>Bacteria</taxon>
        <taxon>Pseudomonadati</taxon>
        <taxon>Pseudomonadota</taxon>
        <taxon>Gammaproteobacteria</taxon>
        <taxon>Pseudomonadales</taxon>
        <taxon>Pseudomonadaceae</taxon>
        <taxon>Pseudomonas</taxon>
    </lineage>
</organism>
<feature type="signal peptide" evidence="1">
    <location>
        <begin position="1"/>
        <end position="24"/>
    </location>
</feature>
<feature type="domain" description="GP-PDE" evidence="2">
    <location>
        <begin position="39"/>
        <end position="347"/>
    </location>
</feature>
<proteinExistence type="predicted"/>
<accession>A0ABR7YWB8</accession>
<dbReference type="PANTHER" id="PTHR46211:SF1">
    <property type="entry name" value="GLYCEROPHOSPHODIESTER PHOSPHODIESTERASE, CYTOPLASMIC"/>
    <property type="match status" value="1"/>
</dbReference>
<comment type="caution">
    <text evidence="3">The sequence shown here is derived from an EMBL/GenBank/DDBJ whole genome shotgun (WGS) entry which is preliminary data.</text>
</comment>
<feature type="chain" id="PRO_5045125140" evidence="1">
    <location>
        <begin position="25"/>
        <end position="364"/>
    </location>
</feature>
<dbReference type="SUPFAM" id="SSF51695">
    <property type="entry name" value="PLC-like phosphodiesterases"/>
    <property type="match status" value="1"/>
</dbReference>
<sequence length="364" mass="39613">MLPRPFNQAVPALALALVTLCAQAQTPAQIAQALNIPHPAVIAHRGASFDAPESTRASYLTARDLGADYLEMDLQRTRDGVLIALHDENLTRTTDIATRFPDRKDKPVSEFTLAELKSLDAGSWFNTAYPERARPAFKGLQVLTLDEIIDIAEGNPAQHPGLYMETKVPSMFPGIEHDLKLKLQQRGWLGADGQVASGKRVVLQTFEKPSLELLAKEMPTVPKILLLWVGEGGIEPASDVPFAQSGAKDKAAYYAMQQPKSRQAFESWLDFAKANGAIGTGPSAALAQGGDQSYMDLVQPWMNKMTHDKGLLIHVYTVDDPVDFKTVMAAGVDGVFTNRAAQLLTFYGRPPAKTAGQLLDQAGY</sequence>
<evidence type="ECO:0000313" key="4">
    <source>
        <dbReference type="Proteomes" id="UP000805841"/>
    </source>
</evidence>
<gene>
    <name evidence="3" type="ORF">HAQ05_02020</name>
</gene>
<name>A0ABR7YWB8_9PSED</name>
<dbReference type="PANTHER" id="PTHR46211">
    <property type="entry name" value="GLYCEROPHOSPHORYL DIESTER PHOSPHODIESTERASE"/>
    <property type="match status" value="1"/>
</dbReference>
<protein>
    <submittedName>
        <fullName evidence="3">Glycerophosphodiester phosphodiesterase</fullName>
    </submittedName>
</protein>
<evidence type="ECO:0000313" key="3">
    <source>
        <dbReference type="EMBL" id="MBD1597493.1"/>
    </source>
</evidence>
<evidence type="ECO:0000256" key="1">
    <source>
        <dbReference type="SAM" id="SignalP"/>
    </source>
</evidence>
<reference evidence="3 4" key="1">
    <citation type="journal article" date="2020" name="Insects">
        <title>Bacteria Belonging to Pseudomonas typographi sp. nov. from the Bark Beetle Ips typographus Have Genomic Potential to Aid in the Host Ecology.</title>
        <authorList>
            <person name="Peral-Aranega E."/>
            <person name="Saati-Santamaria Z."/>
            <person name="Kolarik M."/>
            <person name="Rivas R."/>
            <person name="Garcia-Fraile P."/>
        </authorList>
    </citation>
    <scope>NUCLEOTIDE SEQUENCE [LARGE SCALE GENOMIC DNA]</scope>
    <source>
        <strain evidence="3 4">CA3A</strain>
    </source>
</reference>
<dbReference type="InterPro" id="IPR030395">
    <property type="entry name" value="GP_PDE_dom"/>
</dbReference>
<dbReference type="Pfam" id="PF03009">
    <property type="entry name" value="GDPD"/>
    <property type="match status" value="1"/>
</dbReference>
<dbReference type="EMBL" id="JAAOCA010000002">
    <property type="protein sequence ID" value="MBD1597493.1"/>
    <property type="molecule type" value="Genomic_DNA"/>
</dbReference>
<dbReference type="InterPro" id="IPR017946">
    <property type="entry name" value="PLC-like_Pdiesterase_TIM-brl"/>
</dbReference>
<dbReference type="CDD" id="cd08601">
    <property type="entry name" value="GDPD_SaGlpQ_like"/>
    <property type="match status" value="1"/>
</dbReference>
<keyword evidence="4" id="KW-1185">Reference proteome</keyword>
<evidence type="ECO:0000259" key="2">
    <source>
        <dbReference type="PROSITE" id="PS51704"/>
    </source>
</evidence>
<dbReference type="PROSITE" id="PS51704">
    <property type="entry name" value="GP_PDE"/>
    <property type="match status" value="1"/>
</dbReference>
<dbReference type="Gene3D" id="3.20.20.190">
    <property type="entry name" value="Phosphatidylinositol (PI) phosphodiesterase"/>
    <property type="match status" value="1"/>
</dbReference>
<keyword evidence="1" id="KW-0732">Signal</keyword>
<dbReference type="RefSeq" id="WP_190417053.1">
    <property type="nucleotide sequence ID" value="NZ_JAAOCA010000002.1"/>
</dbReference>
<dbReference type="Proteomes" id="UP000805841">
    <property type="component" value="Unassembled WGS sequence"/>
</dbReference>